<evidence type="ECO:0000313" key="3">
    <source>
        <dbReference type="EMBL" id="TWW73949.1"/>
    </source>
</evidence>
<gene>
    <name evidence="3" type="ORF">D4764_15G0013450</name>
</gene>
<dbReference type="AlphaFoldDB" id="A0A5C6P4T6"/>
<keyword evidence="2" id="KW-0732">Signal</keyword>
<feature type="compositionally biased region" description="Polar residues" evidence="1">
    <location>
        <begin position="308"/>
        <end position="318"/>
    </location>
</feature>
<name>A0A5C6P4T6_9TELE</name>
<dbReference type="EMBL" id="RHFK02000007">
    <property type="protein sequence ID" value="TWW73949.1"/>
    <property type="molecule type" value="Genomic_DNA"/>
</dbReference>
<organism evidence="3 4">
    <name type="scientific">Takifugu flavidus</name>
    <name type="common">sansaifugu</name>
    <dbReference type="NCBI Taxonomy" id="433684"/>
    <lineage>
        <taxon>Eukaryota</taxon>
        <taxon>Metazoa</taxon>
        <taxon>Chordata</taxon>
        <taxon>Craniata</taxon>
        <taxon>Vertebrata</taxon>
        <taxon>Euteleostomi</taxon>
        <taxon>Actinopterygii</taxon>
        <taxon>Neopterygii</taxon>
        <taxon>Teleostei</taxon>
        <taxon>Neoteleostei</taxon>
        <taxon>Acanthomorphata</taxon>
        <taxon>Eupercaria</taxon>
        <taxon>Tetraodontiformes</taxon>
        <taxon>Tetradontoidea</taxon>
        <taxon>Tetraodontidae</taxon>
        <taxon>Takifugu</taxon>
    </lineage>
</organism>
<feature type="compositionally biased region" description="Polar residues" evidence="1">
    <location>
        <begin position="352"/>
        <end position="382"/>
    </location>
</feature>
<comment type="caution">
    <text evidence="3">The sequence shown here is derived from an EMBL/GenBank/DDBJ whole genome shotgun (WGS) entry which is preliminary data.</text>
</comment>
<dbReference type="Proteomes" id="UP000324091">
    <property type="component" value="Chromosome 15"/>
</dbReference>
<protein>
    <submittedName>
        <fullName evidence="3">Uncharacterized protein</fullName>
    </submittedName>
</protein>
<feature type="signal peptide" evidence="2">
    <location>
        <begin position="1"/>
        <end position="26"/>
    </location>
</feature>
<evidence type="ECO:0000256" key="1">
    <source>
        <dbReference type="SAM" id="MobiDB-lite"/>
    </source>
</evidence>
<keyword evidence="4" id="KW-1185">Reference proteome</keyword>
<feature type="region of interest" description="Disordered" evidence="1">
    <location>
        <begin position="350"/>
        <end position="383"/>
    </location>
</feature>
<evidence type="ECO:0000256" key="2">
    <source>
        <dbReference type="SAM" id="SignalP"/>
    </source>
</evidence>
<evidence type="ECO:0000313" key="4">
    <source>
        <dbReference type="Proteomes" id="UP000324091"/>
    </source>
</evidence>
<feature type="chain" id="PRO_5022801182" evidence="2">
    <location>
        <begin position="27"/>
        <end position="451"/>
    </location>
</feature>
<feature type="region of interest" description="Disordered" evidence="1">
    <location>
        <begin position="298"/>
        <end position="331"/>
    </location>
</feature>
<reference evidence="3 4" key="1">
    <citation type="submission" date="2019-04" db="EMBL/GenBank/DDBJ databases">
        <title>Chromosome genome assembly for Takifugu flavidus.</title>
        <authorList>
            <person name="Xiao S."/>
        </authorList>
    </citation>
    <scope>NUCLEOTIDE SEQUENCE [LARGE SCALE GENOMIC DNA]</scope>
    <source>
        <strain evidence="3">HTHZ2018</strain>
        <tissue evidence="3">Muscle</tissue>
    </source>
</reference>
<proteinExistence type="predicted"/>
<sequence>MAGVRLSRVTLAFTLVLCTLVKSSTCFGLQWLDKNVQDTGVGGRRGKFVFDSKDLGPQLKSSSATGKLLKIILGMWGQTSENEASPKKEAAWKQLKPSLHCGQNEMVFRATGYRAAEIQLDMGAAAPLPLNHLPETCGYTRKHGVGFVLVVPYDGCNVTQENGNYVLKMRWLNASVEFICSMTSSSKFLDLNKLQSSQEPEPLPVRILRHNRHRRAAAGGLSSYPHSSYYNYACLLRYYMYMMSMAHFSNTQTTTTTAPPAQTTTAKPLGDDRQIVVYYPQFFPYYYPVGQKPVAFPASSDCDSSSSTGQRPQCSQGPQEKWPPSGPTHLDNPLLLKQILQRYYGRDPAQALPQTTSSGKPCDPTPQNTSPTPATVTRTPCPNQERPIGASCLGEVSTYIPYEHLSFPPHISYENDKPVGDKQNIPEQSYNRHVGLQPRAHPYQWAGDWWH</sequence>
<accession>A0A5C6P4T6</accession>